<keyword evidence="5" id="KW-1185">Reference proteome</keyword>
<keyword evidence="1" id="KW-1133">Transmembrane helix</keyword>
<evidence type="ECO:0000313" key="4">
    <source>
        <dbReference type="EMBL" id="MBS4198794.1"/>
    </source>
</evidence>
<dbReference type="GO" id="GO:0016020">
    <property type="term" value="C:membrane"/>
    <property type="evidence" value="ECO:0007669"/>
    <property type="project" value="InterPro"/>
</dbReference>
<dbReference type="EMBL" id="JAGYPJ010000001">
    <property type="protein sequence ID" value="MBS4198794.1"/>
    <property type="molecule type" value="Genomic_DNA"/>
</dbReference>
<proteinExistence type="predicted"/>
<name>A0A942TMW2_9BACI</name>
<reference evidence="4 5" key="1">
    <citation type="submission" date="2021-05" db="EMBL/GenBank/DDBJ databases">
        <title>Novel Bacillus species.</title>
        <authorList>
            <person name="Liu G."/>
        </authorList>
    </citation>
    <scope>NUCLEOTIDE SEQUENCE [LARGE SCALE GENOMIC DNA]</scope>
    <source>
        <strain evidence="4 5">FJAT-49732</strain>
    </source>
</reference>
<dbReference type="Pfam" id="PF24661">
    <property type="entry name" value="DUF7649"/>
    <property type="match status" value="1"/>
</dbReference>
<evidence type="ECO:0008006" key="6">
    <source>
        <dbReference type="Google" id="ProtNLM"/>
    </source>
</evidence>
<dbReference type="InterPro" id="IPR024425">
    <property type="entry name" value="LiaF-like_C"/>
</dbReference>
<feature type="transmembrane region" description="Helical" evidence="1">
    <location>
        <begin position="7"/>
        <end position="23"/>
    </location>
</feature>
<evidence type="ECO:0000259" key="2">
    <source>
        <dbReference type="Pfam" id="PF09922"/>
    </source>
</evidence>
<evidence type="ECO:0000313" key="5">
    <source>
        <dbReference type="Proteomes" id="UP000682713"/>
    </source>
</evidence>
<dbReference type="InterPro" id="IPR016975">
    <property type="entry name" value="Cell_wall_LiaF"/>
</dbReference>
<protein>
    <recommendedName>
        <fullName evidence="6">Cell wall-active antibiotics response LiaF-like C-terminal domain-containing protein</fullName>
    </recommendedName>
</protein>
<gene>
    <name evidence="4" type="ORF">KHA93_03900</name>
</gene>
<evidence type="ECO:0000256" key="1">
    <source>
        <dbReference type="SAM" id="Phobius"/>
    </source>
</evidence>
<dbReference type="PIRSF" id="PIRSF031509">
    <property type="entry name" value="Cell_wall_LiaF/YvqF"/>
    <property type="match status" value="1"/>
</dbReference>
<feature type="domain" description="DUF7649" evidence="3">
    <location>
        <begin position="6"/>
        <end position="86"/>
    </location>
</feature>
<comment type="caution">
    <text evidence="4">The sequence shown here is derived from an EMBL/GenBank/DDBJ whole genome shotgun (WGS) entry which is preliminary data.</text>
</comment>
<dbReference type="InterPro" id="IPR047793">
    <property type="entry name" value="LiaF_C"/>
</dbReference>
<feature type="domain" description="Cell wall-active antibiotics response LiaF-like C-terminal" evidence="2">
    <location>
        <begin position="123"/>
        <end position="235"/>
    </location>
</feature>
<keyword evidence="1" id="KW-0812">Transmembrane</keyword>
<feature type="transmembrane region" description="Helical" evidence="1">
    <location>
        <begin position="57"/>
        <end position="86"/>
    </location>
</feature>
<organism evidence="4 5">
    <name type="scientific">Lederbergia citrisecunda</name>
    <dbReference type="NCBI Taxonomy" id="2833583"/>
    <lineage>
        <taxon>Bacteria</taxon>
        <taxon>Bacillati</taxon>
        <taxon>Bacillota</taxon>
        <taxon>Bacilli</taxon>
        <taxon>Bacillales</taxon>
        <taxon>Bacillaceae</taxon>
        <taxon>Lederbergia</taxon>
    </lineage>
</organism>
<dbReference type="NCBIfam" id="NF040535">
    <property type="entry name" value="LiaF_C_term"/>
    <property type="match status" value="1"/>
</dbReference>
<dbReference type="AlphaFoldDB" id="A0A942TMW2"/>
<dbReference type="InterPro" id="IPR056066">
    <property type="entry name" value="DUF7649"/>
</dbReference>
<evidence type="ECO:0000259" key="3">
    <source>
        <dbReference type="Pfam" id="PF24661"/>
    </source>
</evidence>
<dbReference type="Pfam" id="PF09922">
    <property type="entry name" value="LiaF-like_C"/>
    <property type="match status" value="1"/>
</dbReference>
<dbReference type="RefSeq" id="WP_213109520.1">
    <property type="nucleotide sequence ID" value="NZ_JAGYPJ010000001.1"/>
</dbReference>
<sequence>MKSMSKTSLIGWFMLISAIGMGFEIVFNWRLFIPLIIGCFLLYTARNSRKKSNVRLIIGLFLIAIPILSSAFLKLFIFIALIYGLIAYSKSKKQVNQIVVQTVEPDPKSSVLKKKQPFIKNIFIGSQKKVNEVFEWDDINIQCGLGDTVVDLGMTMLPPGESTVVIRSFFGNIQLLVPFDASVIVNHSAISGKLKVFNDETEIFNSNIIYHPDSNEEAVRTIKIITNVMVGNVEVRRI</sequence>
<accession>A0A942TMW2</accession>
<dbReference type="Proteomes" id="UP000682713">
    <property type="component" value="Unassembled WGS sequence"/>
</dbReference>
<keyword evidence="1" id="KW-0472">Membrane</keyword>